<evidence type="ECO:0000313" key="2">
    <source>
        <dbReference type="Proteomes" id="UP001189429"/>
    </source>
</evidence>
<protein>
    <submittedName>
        <fullName evidence="1">Uncharacterized protein</fullName>
    </submittedName>
</protein>
<dbReference type="Proteomes" id="UP001189429">
    <property type="component" value="Unassembled WGS sequence"/>
</dbReference>
<keyword evidence="2" id="KW-1185">Reference proteome</keyword>
<proteinExistence type="predicted"/>
<organism evidence="1 2">
    <name type="scientific">Prorocentrum cordatum</name>
    <dbReference type="NCBI Taxonomy" id="2364126"/>
    <lineage>
        <taxon>Eukaryota</taxon>
        <taxon>Sar</taxon>
        <taxon>Alveolata</taxon>
        <taxon>Dinophyceae</taxon>
        <taxon>Prorocentrales</taxon>
        <taxon>Prorocentraceae</taxon>
        <taxon>Prorocentrum</taxon>
    </lineage>
</organism>
<dbReference type="EMBL" id="CAUYUJ010008444">
    <property type="protein sequence ID" value="CAK0823963.1"/>
    <property type="molecule type" value="Genomic_DNA"/>
</dbReference>
<reference evidence="1" key="1">
    <citation type="submission" date="2023-10" db="EMBL/GenBank/DDBJ databases">
        <authorList>
            <person name="Chen Y."/>
            <person name="Shah S."/>
            <person name="Dougan E. K."/>
            <person name="Thang M."/>
            <person name="Chan C."/>
        </authorList>
    </citation>
    <scope>NUCLEOTIDE SEQUENCE [LARGE SCALE GENOMIC DNA]</scope>
</reference>
<evidence type="ECO:0000313" key="1">
    <source>
        <dbReference type="EMBL" id="CAK0823963.1"/>
    </source>
</evidence>
<name>A0ABN9S138_9DINO</name>
<comment type="caution">
    <text evidence="1">The sequence shown here is derived from an EMBL/GenBank/DDBJ whole genome shotgun (WGS) entry which is preliminary data.</text>
</comment>
<sequence length="187" mass="20163">MRGTGLHSPRVGLGGQSWWPTSRVLGKIAWNLFTSDVCLLCHHLGAVESYVATSKDICTGATRPRRPSSRSWLILFVSQGGTDVSRDRANEGGEIWLNRHHLRIQHIGAADAACRDLISDGTSVVDGFTATILHQHGIQSSRSHSTATVPAASVAGTCRGTRVLEHLPRSFDFHGLSQGTSTCLLKV</sequence>
<gene>
    <name evidence="1" type="ORF">PCOR1329_LOCUS24503</name>
</gene>
<accession>A0ABN9S138</accession>